<keyword evidence="3" id="KW-0418">Kinase</keyword>
<dbReference type="InterPro" id="IPR036890">
    <property type="entry name" value="HATPase_C_sf"/>
</dbReference>
<dbReference type="PANTHER" id="PTHR35526">
    <property type="entry name" value="ANTI-SIGMA-F FACTOR RSBW-RELATED"/>
    <property type="match status" value="1"/>
</dbReference>
<evidence type="ECO:0000256" key="1">
    <source>
        <dbReference type="ARBA" id="ARBA00022527"/>
    </source>
</evidence>
<dbReference type="RefSeq" id="WP_093712046.1">
    <property type="nucleotide sequence ID" value="NZ_FONG01000002.1"/>
</dbReference>
<dbReference type="SUPFAM" id="SSF55874">
    <property type="entry name" value="ATPase domain of HSP90 chaperone/DNA topoisomerase II/histidine kinase"/>
    <property type="match status" value="1"/>
</dbReference>
<protein>
    <submittedName>
        <fullName evidence="3">Anti-sigma regulatory factor (Ser/Thr protein kinase)</fullName>
    </submittedName>
</protein>
<gene>
    <name evidence="3" type="ORF">SAMN05216251_102380</name>
</gene>
<dbReference type="InterPro" id="IPR003594">
    <property type="entry name" value="HATPase_dom"/>
</dbReference>
<dbReference type="EMBL" id="FONG01000002">
    <property type="protein sequence ID" value="SFE28713.1"/>
    <property type="molecule type" value="Genomic_DNA"/>
</dbReference>
<dbReference type="PANTHER" id="PTHR35526:SF3">
    <property type="entry name" value="ANTI-SIGMA-F FACTOR RSBW"/>
    <property type="match status" value="1"/>
</dbReference>
<keyword evidence="4" id="KW-1185">Reference proteome</keyword>
<dbReference type="OrthoDB" id="4251531at2"/>
<reference evidence="4" key="1">
    <citation type="submission" date="2016-10" db="EMBL/GenBank/DDBJ databases">
        <authorList>
            <person name="Varghese N."/>
            <person name="Submissions S."/>
        </authorList>
    </citation>
    <scope>NUCLEOTIDE SEQUENCE [LARGE SCALE GENOMIC DNA]</scope>
    <source>
        <strain evidence="4">CGMCC 4.3510</strain>
    </source>
</reference>
<proteinExistence type="predicted"/>
<evidence type="ECO:0000259" key="2">
    <source>
        <dbReference type="Pfam" id="PF13581"/>
    </source>
</evidence>
<dbReference type="CDD" id="cd16936">
    <property type="entry name" value="HATPase_RsbW-like"/>
    <property type="match status" value="1"/>
</dbReference>
<dbReference type="Proteomes" id="UP000199323">
    <property type="component" value="Unassembled WGS sequence"/>
</dbReference>
<accession>A0A1I1ZDX4</accession>
<keyword evidence="3" id="KW-0808">Transferase</keyword>
<name>A0A1I1ZDX4_9ACTN</name>
<sequence>MNALPYPESATPISVRRWPNNRRCVGRARRDLREVLTAWGLAELTDLAELVLSELVTNAVRHARHPLGREIETRYERAGGGVRIEVHDANDQWPELQKADEEAEAGRGLMLVDAITGQRWGASKREGVGKLVWALVTADSSGQWPDLGE</sequence>
<keyword evidence="1" id="KW-0723">Serine/threonine-protein kinase</keyword>
<feature type="domain" description="Histidine kinase/HSP90-like ATPase" evidence="2">
    <location>
        <begin position="23"/>
        <end position="116"/>
    </location>
</feature>
<organism evidence="3 4">
    <name type="scientific">Actinacidiphila alni</name>
    <dbReference type="NCBI Taxonomy" id="380248"/>
    <lineage>
        <taxon>Bacteria</taxon>
        <taxon>Bacillati</taxon>
        <taxon>Actinomycetota</taxon>
        <taxon>Actinomycetes</taxon>
        <taxon>Kitasatosporales</taxon>
        <taxon>Streptomycetaceae</taxon>
        <taxon>Actinacidiphila</taxon>
    </lineage>
</organism>
<evidence type="ECO:0000313" key="3">
    <source>
        <dbReference type="EMBL" id="SFE28713.1"/>
    </source>
</evidence>
<dbReference type="Pfam" id="PF13581">
    <property type="entry name" value="HATPase_c_2"/>
    <property type="match status" value="1"/>
</dbReference>
<dbReference type="InterPro" id="IPR050267">
    <property type="entry name" value="Anti-sigma-factor_SerPK"/>
</dbReference>
<dbReference type="GO" id="GO:0004674">
    <property type="term" value="F:protein serine/threonine kinase activity"/>
    <property type="evidence" value="ECO:0007669"/>
    <property type="project" value="UniProtKB-KW"/>
</dbReference>
<dbReference type="AlphaFoldDB" id="A0A1I1ZDX4"/>
<evidence type="ECO:0000313" key="4">
    <source>
        <dbReference type="Proteomes" id="UP000199323"/>
    </source>
</evidence>
<dbReference type="Gene3D" id="3.30.565.10">
    <property type="entry name" value="Histidine kinase-like ATPase, C-terminal domain"/>
    <property type="match status" value="1"/>
</dbReference>
<dbReference type="STRING" id="380248.SAMN05216251_102380"/>